<protein>
    <submittedName>
        <fullName evidence="1">Uncharacterized protein</fullName>
    </submittedName>
</protein>
<keyword evidence="2" id="KW-1185">Reference proteome</keyword>
<evidence type="ECO:0000313" key="2">
    <source>
        <dbReference type="Proteomes" id="UP000223913"/>
    </source>
</evidence>
<organism evidence="1 2">
    <name type="scientific">Flavilitoribacter nigricans (strain ATCC 23147 / DSM 23189 / NBRC 102662 / NCIMB 1420 / SS-2)</name>
    <name type="common">Lewinella nigricans</name>
    <dbReference type="NCBI Taxonomy" id="1122177"/>
    <lineage>
        <taxon>Bacteria</taxon>
        <taxon>Pseudomonadati</taxon>
        <taxon>Bacteroidota</taxon>
        <taxon>Saprospiria</taxon>
        <taxon>Saprospirales</taxon>
        <taxon>Lewinellaceae</taxon>
        <taxon>Flavilitoribacter</taxon>
    </lineage>
</organism>
<gene>
    <name evidence="1" type="ORF">CRP01_07125</name>
</gene>
<comment type="caution">
    <text evidence="1">The sequence shown here is derived from an EMBL/GenBank/DDBJ whole genome shotgun (WGS) entry which is preliminary data.</text>
</comment>
<dbReference type="RefSeq" id="WP_099149324.1">
    <property type="nucleotide sequence ID" value="NZ_PDUD01000010.1"/>
</dbReference>
<name>A0A2D0NFW6_FLAN2</name>
<proteinExistence type="predicted"/>
<reference evidence="1 2" key="1">
    <citation type="submission" date="2017-10" db="EMBL/GenBank/DDBJ databases">
        <title>The draft genome sequence of Lewinella nigricans NBRC 102662.</title>
        <authorList>
            <person name="Wang K."/>
        </authorList>
    </citation>
    <scope>NUCLEOTIDE SEQUENCE [LARGE SCALE GENOMIC DNA]</scope>
    <source>
        <strain evidence="1 2">NBRC 102662</strain>
    </source>
</reference>
<sequence length="193" mass="22452">MARVKLTPELKKAISALSSKEKDRLLFRLIPKDEILVAQLEYQLLEESATVELRRDNMRNTIERSLQRAANNYYSPGYLLLDIRAISGRINRHVKITKDKYGEVELNLFMINRTLELLGSQLRFASPWHSRTLNEYVAKRILKLLKLLEKIPEDYHADFRPAFQDLADALGQQGNFIRVAKNLQLDLKMLTDL</sequence>
<dbReference type="OrthoDB" id="1432119at2"/>
<dbReference type="EMBL" id="PDUD01000010">
    <property type="protein sequence ID" value="PHN07394.1"/>
    <property type="molecule type" value="Genomic_DNA"/>
</dbReference>
<accession>A0A2D0NFW6</accession>
<dbReference type="AlphaFoldDB" id="A0A2D0NFW6"/>
<dbReference type="Proteomes" id="UP000223913">
    <property type="component" value="Unassembled WGS sequence"/>
</dbReference>
<evidence type="ECO:0000313" key="1">
    <source>
        <dbReference type="EMBL" id="PHN07394.1"/>
    </source>
</evidence>